<protein>
    <recommendedName>
        <fullName evidence="1">Transcription factor TFIIIC triple barrel domain-containing protein</fullName>
    </recommendedName>
</protein>
<evidence type="ECO:0000313" key="3">
    <source>
        <dbReference type="Proteomes" id="UP000694546"/>
    </source>
</evidence>
<dbReference type="Ensembl" id="ENSGMOT00000002470.2">
    <property type="protein sequence ID" value="ENSGMOP00000002390.2"/>
    <property type="gene ID" value="ENSGMOG00000002263.2"/>
</dbReference>
<dbReference type="PANTHER" id="PTHR21860">
    <property type="entry name" value="TRANSCRIPTION INITIATION FACTOR IIIC TFIIIC , POLYPEPTIDE 6-RELATED"/>
    <property type="match status" value="1"/>
</dbReference>
<organism evidence="2 3">
    <name type="scientific">Gadus morhua</name>
    <name type="common">Atlantic cod</name>
    <dbReference type="NCBI Taxonomy" id="8049"/>
    <lineage>
        <taxon>Eukaryota</taxon>
        <taxon>Metazoa</taxon>
        <taxon>Chordata</taxon>
        <taxon>Craniata</taxon>
        <taxon>Vertebrata</taxon>
        <taxon>Euteleostomi</taxon>
        <taxon>Actinopterygii</taxon>
        <taxon>Neopterygii</taxon>
        <taxon>Teleostei</taxon>
        <taxon>Neoteleostei</taxon>
        <taxon>Acanthomorphata</taxon>
        <taxon>Zeiogadaria</taxon>
        <taxon>Gadariae</taxon>
        <taxon>Gadiformes</taxon>
        <taxon>Gadoidei</taxon>
        <taxon>Gadidae</taxon>
        <taxon>Gadus</taxon>
    </lineage>
</organism>
<name>A0A8C5F440_GADMO</name>
<feature type="domain" description="Transcription factor TFIIIC triple barrel" evidence="1">
    <location>
        <begin position="6"/>
        <end position="56"/>
    </location>
</feature>
<dbReference type="Pfam" id="PF10419">
    <property type="entry name" value="TFIIIC_sub6"/>
    <property type="match status" value="1"/>
</dbReference>
<dbReference type="GO" id="GO:0000127">
    <property type="term" value="C:transcription factor TFIIIC complex"/>
    <property type="evidence" value="ECO:0007669"/>
    <property type="project" value="TreeGrafter"/>
</dbReference>
<evidence type="ECO:0000313" key="2">
    <source>
        <dbReference type="Ensembl" id="ENSGMOP00000002390.2"/>
    </source>
</evidence>
<proteinExistence type="predicted"/>
<dbReference type="GeneTree" id="ENSGT01030000239636"/>
<reference evidence="2" key="1">
    <citation type="submission" date="2025-08" db="UniProtKB">
        <authorList>
            <consortium name="Ensembl"/>
        </authorList>
    </citation>
    <scope>IDENTIFICATION</scope>
</reference>
<dbReference type="GO" id="GO:0006383">
    <property type="term" value="P:transcription by RNA polymerase III"/>
    <property type="evidence" value="ECO:0007669"/>
    <property type="project" value="InterPro"/>
</dbReference>
<dbReference type="Proteomes" id="UP000694546">
    <property type="component" value="Chromosome 9"/>
</dbReference>
<accession>A0A8C5F440</accession>
<dbReference type="InterPro" id="IPR019481">
    <property type="entry name" value="TFIIIC_triple_barrel"/>
</dbReference>
<dbReference type="OMA" id="FYTSTHY"/>
<keyword evidence="3" id="KW-1185">Reference proteome</keyword>
<sequence length="65" mass="7496">MDDEWEEEEQLVVVELAGVISNDFLSKCRGTCNILDIDSDKPMMQVGPYVFVGEYEGKQNKYFKD</sequence>
<reference evidence="2" key="2">
    <citation type="submission" date="2025-09" db="UniProtKB">
        <authorList>
            <consortium name="Ensembl"/>
        </authorList>
    </citation>
    <scope>IDENTIFICATION</scope>
</reference>
<dbReference type="InterPro" id="IPR042771">
    <property type="entry name" value="GTF3C6-like"/>
</dbReference>
<dbReference type="AlphaFoldDB" id="A0A8C5F440"/>
<dbReference type="PANTHER" id="PTHR21860:SF2">
    <property type="entry name" value="GENERAL TRANSCRIPTION FACTOR 3C POLYPEPTIDE 6"/>
    <property type="match status" value="1"/>
</dbReference>
<dbReference type="Gene3D" id="2.60.40.4370">
    <property type="match status" value="1"/>
</dbReference>
<evidence type="ECO:0000259" key="1">
    <source>
        <dbReference type="Pfam" id="PF10419"/>
    </source>
</evidence>